<dbReference type="OrthoDB" id="3034792at2"/>
<dbReference type="AlphaFoldDB" id="A0A7X2XHB4"/>
<keyword evidence="4" id="KW-1185">Reference proteome</keyword>
<evidence type="ECO:0008006" key="6">
    <source>
        <dbReference type="Google" id="ProtNLM"/>
    </source>
</evidence>
<dbReference type="RefSeq" id="WP_149877312.1">
    <property type="nucleotide sequence ID" value="NZ_WNBG01000013.1"/>
</dbReference>
<evidence type="ECO:0000313" key="3">
    <source>
        <dbReference type="EMBL" id="MTU04909.1"/>
    </source>
</evidence>
<dbReference type="EMBL" id="WNBW01000013">
    <property type="protein sequence ID" value="MTU04909.1"/>
    <property type="molecule type" value="Genomic_DNA"/>
</dbReference>
<evidence type="ECO:0000313" key="4">
    <source>
        <dbReference type="Proteomes" id="UP000443070"/>
    </source>
</evidence>
<name>A0A7X2XHB4_9FIRM</name>
<protein>
    <recommendedName>
        <fullName evidence="6">DUF669 domain-containing protein</fullName>
    </recommendedName>
</protein>
<accession>A0A7X2XHB4</accession>
<feature type="region of interest" description="Disordered" evidence="1">
    <location>
        <begin position="123"/>
        <end position="143"/>
    </location>
</feature>
<dbReference type="Proteomes" id="UP000484547">
    <property type="component" value="Unassembled WGS sequence"/>
</dbReference>
<proteinExistence type="predicted"/>
<dbReference type="Proteomes" id="UP000443070">
    <property type="component" value="Unassembled WGS sequence"/>
</dbReference>
<organism evidence="2 5">
    <name type="scientific">Phascolarctobacterium faecium</name>
    <dbReference type="NCBI Taxonomy" id="33025"/>
    <lineage>
        <taxon>Bacteria</taxon>
        <taxon>Bacillati</taxon>
        <taxon>Bacillota</taxon>
        <taxon>Negativicutes</taxon>
        <taxon>Acidaminococcales</taxon>
        <taxon>Acidaminococcaceae</taxon>
        <taxon>Phascolarctobacterium</taxon>
    </lineage>
</organism>
<gene>
    <name evidence="2" type="ORF">GMD11_10685</name>
    <name evidence="3" type="ORF">GMD18_10990</name>
</gene>
<reference evidence="4 5" key="1">
    <citation type="journal article" date="2019" name="Nat. Med.">
        <title>A library of human gut bacterial isolates paired with longitudinal multiomics data enables mechanistic microbiome research.</title>
        <authorList>
            <person name="Poyet M."/>
            <person name="Groussin M."/>
            <person name="Gibbons S.M."/>
            <person name="Avila-Pacheco J."/>
            <person name="Jiang X."/>
            <person name="Kearney S.M."/>
            <person name="Perrotta A.R."/>
            <person name="Berdy B."/>
            <person name="Zhao S."/>
            <person name="Lieberman T.D."/>
            <person name="Swanson P.K."/>
            <person name="Smith M."/>
            <person name="Roesemann S."/>
            <person name="Alexander J.E."/>
            <person name="Rich S.A."/>
            <person name="Livny J."/>
            <person name="Vlamakis H."/>
            <person name="Clish C."/>
            <person name="Bullock K."/>
            <person name="Deik A."/>
            <person name="Scott J."/>
            <person name="Pierce K.A."/>
            <person name="Xavier R.J."/>
            <person name="Alm E.J."/>
        </authorList>
    </citation>
    <scope>NUCLEOTIDE SEQUENCE [LARGE SCALE GENOMIC DNA]</scope>
    <source>
        <strain evidence="2 5">BIOML-A13</strain>
        <strain evidence="3 4">BIOML-A3</strain>
    </source>
</reference>
<evidence type="ECO:0000313" key="5">
    <source>
        <dbReference type="Proteomes" id="UP000484547"/>
    </source>
</evidence>
<evidence type="ECO:0000256" key="1">
    <source>
        <dbReference type="SAM" id="MobiDB-lite"/>
    </source>
</evidence>
<comment type="caution">
    <text evidence="2">The sequence shown here is derived from an EMBL/GenBank/DDBJ whole genome shotgun (WGS) entry which is preliminary data.</text>
</comment>
<evidence type="ECO:0000313" key="2">
    <source>
        <dbReference type="EMBL" id="MTT76720.1"/>
    </source>
</evidence>
<sequence length="143" mass="16082">MAIKLVETGFSIIPEGIYIFKIVEVEYKKDFGKMIITLATKKGMKQIERYNLVKSNGEANEGAMKAFSFFAKTALNDFSLDEIDENDLIGCFVKGVIEHDRRESTKDPDKMVTFTKLTNLEPAIGFEESESSKGDPLDDLDNL</sequence>
<dbReference type="EMBL" id="WNBM01000010">
    <property type="protein sequence ID" value="MTT76720.1"/>
    <property type="molecule type" value="Genomic_DNA"/>
</dbReference>